<dbReference type="Gene3D" id="3.10.170.10">
    <property type="match status" value="1"/>
</dbReference>
<dbReference type="PRINTS" id="PR00730">
    <property type="entry name" value="THERMOLYSIN"/>
</dbReference>
<keyword evidence="8" id="KW-0964">Secreted</keyword>
<dbReference type="GO" id="GO:0005576">
    <property type="term" value="C:extracellular region"/>
    <property type="evidence" value="ECO:0007669"/>
    <property type="project" value="UniProtKB-SubCell"/>
</dbReference>
<dbReference type="RefSeq" id="WP_182561563.1">
    <property type="nucleotide sequence ID" value="NZ_JACGWT010000006.1"/>
</dbReference>
<proteinExistence type="inferred from homology"/>
<dbReference type="AlphaFoldDB" id="A0A7W3IVD8"/>
<evidence type="ECO:0000256" key="5">
    <source>
        <dbReference type="ARBA" id="ARBA00022833"/>
    </source>
</evidence>
<keyword evidence="5 8" id="KW-0862">Zinc</keyword>
<protein>
    <recommendedName>
        <fullName evidence="8">Neutral metalloproteinase</fullName>
        <ecNumber evidence="8">3.4.24.-</ecNumber>
    </recommendedName>
</protein>
<comment type="subcellular location">
    <subcellularLocation>
        <location evidence="8">Secreted</location>
    </subcellularLocation>
</comment>
<dbReference type="InterPro" id="IPR001570">
    <property type="entry name" value="Peptidase_M4_C_domain"/>
</dbReference>
<keyword evidence="12" id="KW-1185">Reference proteome</keyword>
<accession>A0A7W3IVD8</accession>
<dbReference type="EC" id="3.4.24.-" evidence="8"/>
<evidence type="ECO:0000256" key="8">
    <source>
        <dbReference type="RuleBase" id="RU366073"/>
    </source>
</evidence>
<dbReference type="EMBL" id="JACGWT010000006">
    <property type="protein sequence ID" value="MBA8795971.1"/>
    <property type="molecule type" value="Genomic_DNA"/>
</dbReference>
<keyword evidence="4 8" id="KW-0378">Hydrolase</keyword>
<feature type="active site" description="Proton donor" evidence="7">
    <location>
        <position position="274"/>
    </location>
</feature>
<evidence type="ECO:0000259" key="9">
    <source>
        <dbReference type="Pfam" id="PF01447"/>
    </source>
</evidence>
<evidence type="ECO:0000256" key="4">
    <source>
        <dbReference type="ARBA" id="ARBA00022801"/>
    </source>
</evidence>
<dbReference type="Proteomes" id="UP000523079">
    <property type="component" value="Unassembled WGS sequence"/>
</dbReference>
<evidence type="ECO:0000259" key="10">
    <source>
        <dbReference type="Pfam" id="PF02868"/>
    </source>
</evidence>
<keyword evidence="2 8" id="KW-0645">Protease</keyword>
<sequence>MTRTPATRRPLACILGPDVLLRLAENASPEDRLRLMRSLALDHSFRSARVERGLRARLAGAAGPAAGSTPGRPNRAIYDQHNSDATTPGTLVRAEGQPAVEDGSVNQAYDNFGFTYALYWDVFQRDSIDGRGQRIEGLVHYGQAYDNAFWDGEGHMFFGDGDGRLLTDTTKGLDVIGHELTHGVTQNTANLTYQDQAGALNESVSDVFGSLVKQYHLQQSAEAADWLIGADIVGPELAPALRSMKAPGTANSQDTQPATMDGYVRTSDDNGGVHTNSGIPNHAFYVIATTIGGNAWEAPGRIWYATLNDPDLQPSATFADFAAVTLKQAKAIFGDTSAEAQGVQSGWEAVKVAPAPGSTA</sequence>
<evidence type="ECO:0000313" key="11">
    <source>
        <dbReference type="EMBL" id="MBA8795971.1"/>
    </source>
</evidence>
<dbReference type="Pfam" id="PF01447">
    <property type="entry name" value="Peptidase_M4"/>
    <property type="match status" value="1"/>
</dbReference>
<dbReference type="Pfam" id="PF02868">
    <property type="entry name" value="Peptidase_M4_C"/>
    <property type="match status" value="1"/>
</dbReference>
<dbReference type="InterPro" id="IPR052759">
    <property type="entry name" value="Metalloprotease_M4"/>
</dbReference>
<dbReference type="GO" id="GO:0046872">
    <property type="term" value="F:metal ion binding"/>
    <property type="evidence" value="ECO:0007669"/>
    <property type="project" value="UniProtKB-UniRule"/>
</dbReference>
<feature type="domain" description="Peptidase M4" evidence="9">
    <location>
        <begin position="76"/>
        <end position="186"/>
    </location>
</feature>
<dbReference type="Gene3D" id="1.10.390.10">
    <property type="entry name" value="Neutral Protease Domain 2"/>
    <property type="match status" value="1"/>
</dbReference>
<comment type="function">
    <text evidence="8">Extracellular zinc metalloprotease.</text>
</comment>
<feature type="domain" description="Peptidase M4 C-terminal" evidence="10">
    <location>
        <begin position="189"/>
        <end position="352"/>
    </location>
</feature>
<evidence type="ECO:0000256" key="6">
    <source>
        <dbReference type="ARBA" id="ARBA00023049"/>
    </source>
</evidence>
<comment type="caution">
    <text evidence="11">The sequence shown here is derived from an EMBL/GenBank/DDBJ whole genome shotgun (WGS) entry which is preliminary data.</text>
</comment>
<dbReference type="PANTHER" id="PTHR43579:SF1">
    <property type="entry name" value="NEUTRAL METALLOPROTEINASE"/>
    <property type="match status" value="1"/>
</dbReference>
<reference evidence="11 12" key="1">
    <citation type="submission" date="2020-07" db="EMBL/GenBank/DDBJ databases">
        <title>Sequencing the genomes of 1000 actinobacteria strains.</title>
        <authorList>
            <person name="Klenk H.-P."/>
        </authorList>
    </citation>
    <scope>NUCLEOTIDE SEQUENCE [LARGE SCALE GENOMIC DNA]</scope>
    <source>
        <strain evidence="11 12">DSM 100723</strain>
    </source>
</reference>
<dbReference type="CDD" id="cd09597">
    <property type="entry name" value="M4_TLP"/>
    <property type="match status" value="1"/>
</dbReference>
<dbReference type="PANTHER" id="PTHR43579">
    <property type="match status" value="1"/>
</dbReference>
<evidence type="ECO:0000256" key="1">
    <source>
        <dbReference type="ARBA" id="ARBA00009388"/>
    </source>
</evidence>
<dbReference type="InterPro" id="IPR013856">
    <property type="entry name" value="Peptidase_M4_domain"/>
</dbReference>
<keyword evidence="6 8" id="KW-0482">Metalloprotease</keyword>
<evidence type="ECO:0000313" key="12">
    <source>
        <dbReference type="Proteomes" id="UP000523079"/>
    </source>
</evidence>
<dbReference type="SUPFAM" id="SSF55486">
    <property type="entry name" value="Metalloproteases ('zincins'), catalytic domain"/>
    <property type="match status" value="1"/>
</dbReference>
<organism evidence="11 12">
    <name type="scientific">Microlunatus kandeliicorticis</name>
    <dbReference type="NCBI Taxonomy" id="1759536"/>
    <lineage>
        <taxon>Bacteria</taxon>
        <taxon>Bacillati</taxon>
        <taxon>Actinomycetota</taxon>
        <taxon>Actinomycetes</taxon>
        <taxon>Propionibacteriales</taxon>
        <taxon>Propionibacteriaceae</taxon>
        <taxon>Microlunatus</taxon>
    </lineage>
</organism>
<name>A0A7W3IVD8_9ACTN</name>
<feature type="active site" evidence="7">
    <location>
        <position position="179"/>
    </location>
</feature>
<evidence type="ECO:0000256" key="2">
    <source>
        <dbReference type="ARBA" id="ARBA00022670"/>
    </source>
</evidence>
<dbReference type="InterPro" id="IPR027268">
    <property type="entry name" value="Peptidase_M4/M1_CTD_sf"/>
</dbReference>
<evidence type="ECO:0000256" key="3">
    <source>
        <dbReference type="ARBA" id="ARBA00022723"/>
    </source>
</evidence>
<dbReference type="InterPro" id="IPR023612">
    <property type="entry name" value="Peptidase_M4"/>
</dbReference>
<comment type="cofactor">
    <cofactor evidence="8">
        <name>Zn(2+)</name>
        <dbReference type="ChEBI" id="CHEBI:29105"/>
    </cofactor>
</comment>
<comment type="similarity">
    <text evidence="1 8">Belongs to the peptidase M4 family.</text>
</comment>
<dbReference type="GO" id="GO:0004222">
    <property type="term" value="F:metalloendopeptidase activity"/>
    <property type="evidence" value="ECO:0007669"/>
    <property type="project" value="UniProtKB-UniRule"/>
</dbReference>
<dbReference type="GO" id="GO:0006508">
    <property type="term" value="P:proteolysis"/>
    <property type="evidence" value="ECO:0007669"/>
    <property type="project" value="UniProtKB-KW"/>
</dbReference>
<gene>
    <name evidence="11" type="ORF">FHX74_003612</name>
</gene>
<evidence type="ECO:0000256" key="7">
    <source>
        <dbReference type="PIRSR" id="PIRSR623612-1"/>
    </source>
</evidence>
<keyword evidence="3" id="KW-0479">Metal-binding</keyword>